<feature type="binding site" evidence="10 13">
    <location>
        <position position="70"/>
    </location>
    <ligand>
        <name>FMN</name>
        <dbReference type="ChEBI" id="CHEBI:58210"/>
    </ligand>
</feature>
<protein>
    <recommendedName>
        <fullName evidence="10">tRNA-dihydrouridine(20/20a) synthase</fullName>
        <ecNumber evidence="10">1.3.1.91</ecNumber>
    </recommendedName>
    <alternativeName>
        <fullName evidence="10">U20-specific dihydrouridine synthase</fullName>
        <shortName evidence="10">U20-specific Dus</shortName>
    </alternativeName>
    <alternativeName>
        <fullName evidence="10">tRNA-dihydrouridine synthase A</fullName>
    </alternativeName>
</protein>
<feature type="domain" description="DUS-like FMN-binding" evidence="14">
    <location>
        <begin position="15"/>
        <end position="315"/>
    </location>
</feature>
<keyword evidence="13" id="KW-0547">Nucleotide-binding</keyword>
<dbReference type="AlphaFoldDB" id="A0A840MH32"/>
<keyword evidence="8 10" id="KW-0560">Oxidoreductase</keyword>
<dbReference type="GO" id="GO:0050660">
    <property type="term" value="F:flavin adenine dinucleotide binding"/>
    <property type="evidence" value="ECO:0007669"/>
    <property type="project" value="InterPro"/>
</dbReference>
<evidence type="ECO:0000259" key="14">
    <source>
        <dbReference type="Pfam" id="PF01207"/>
    </source>
</evidence>
<dbReference type="InterPro" id="IPR004653">
    <property type="entry name" value="DusA"/>
</dbReference>
<dbReference type="PIRSF" id="PIRSF006621">
    <property type="entry name" value="Dus"/>
    <property type="match status" value="1"/>
</dbReference>
<evidence type="ECO:0000256" key="8">
    <source>
        <dbReference type="ARBA" id="ARBA00023002"/>
    </source>
</evidence>
<evidence type="ECO:0000256" key="3">
    <source>
        <dbReference type="ARBA" id="ARBA00022630"/>
    </source>
</evidence>
<evidence type="ECO:0000313" key="15">
    <source>
        <dbReference type="EMBL" id="MBB5018534.1"/>
    </source>
</evidence>
<dbReference type="Gene3D" id="1.20.120.1460">
    <property type="match status" value="1"/>
</dbReference>
<keyword evidence="2 10" id="KW-0820">tRNA-binding</keyword>
<evidence type="ECO:0000256" key="4">
    <source>
        <dbReference type="ARBA" id="ARBA00022643"/>
    </source>
</evidence>
<feature type="site" description="Interacts with tRNA" evidence="10">
    <location>
        <position position="97"/>
    </location>
</feature>
<accession>A0A840MH32</accession>
<evidence type="ECO:0000256" key="9">
    <source>
        <dbReference type="ARBA" id="ARBA00058013"/>
    </source>
</evidence>
<keyword evidence="16" id="KW-1185">Reference proteome</keyword>
<evidence type="ECO:0000256" key="6">
    <source>
        <dbReference type="ARBA" id="ARBA00022857"/>
    </source>
</evidence>
<evidence type="ECO:0000256" key="1">
    <source>
        <dbReference type="ARBA" id="ARBA00001917"/>
    </source>
</evidence>
<comment type="catalytic activity">
    <reaction evidence="10">
        <text>5,6-dihydrouridine(20a) in tRNA + NAD(+) = uridine(20a) in tRNA + NADH + H(+)</text>
        <dbReference type="Rhea" id="RHEA:53348"/>
        <dbReference type="Rhea" id="RHEA-COMP:13535"/>
        <dbReference type="Rhea" id="RHEA-COMP:13536"/>
        <dbReference type="ChEBI" id="CHEBI:15378"/>
        <dbReference type="ChEBI" id="CHEBI:57540"/>
        <dbReference type="ChEBI" id="CHEBI:57945"/>
        <dbReference type="ChEBI" id="CHEBI:65315"/>
        <dbReference type="ChEBI" id="CHEBI:74443"/>
    </reaction>
</comment>
<dbReference type="PANTHER" id="PTHR42907">
    <property type="entry name" value="FMN-LINKED OXIDOREDUCTASES SUPERFAMILY PROTEIN"/>
    <property type="match status" value="1"/>
</dbReference>
<dbReference type="HAMAP" id="MF_02041">
    <property type="entry name" value="DusA_subfam"/>
    <property type="match status" value="1"/>
</dbReference>
<feature type="site" description="Interacts with tRNA; defines subfamily-specific binding signature" evidence="10">
    <location>
        <position position="300"/>
    </location>
</feature>
<evidence type="ECO:0000256" key="7">
    <source>
        <dbReference type="ARBA" id="ARBA00022884"/>
    </source>
</evidence>
<evidence type="ECO:0000256" key="11">
    <source>
        <dbReference type="PIRNR" id="PIRNR006621"/>
    </source>
</evidence>
<evidence type="ECO:0000256" key="5">
    <source>
        <dbReference type="ARBA" id="ARBA00022694"/>
    </source>
</evidence>
<dbReference type="InterPro" id="IPR013785">
    <property type="entry name" value="Aldolase_TIM"/>
</dbReference>
<dbReference type="SUPFAM" id="SSF51395">
    <property type="entry name" value="FMN-linked oxidoreductases"/>
    <property type="match status" value="1"/>
</dbReference>
<feature type="binding site" evidence="10 13">
    <location>
        <position position="172"/>
    </location>
    <ligand>
        <name>FMN</name>
        <dbReference type="ChEBI" id="CHEBI:58210"/>
    </ligand>
</feature>
<comment type="catalytic activity">
    <reaction evidence="10">
        <text>5,6-dihydrouridine(20) in tRNA + NADP(+) = uridine(20) in tRNA + NADPH + H(+)</text>
        <dbReference type="Rhea" id="RHEA:53336"/>
        <dbReference type="Rhea" id="RHEA-COMP:13533"/>
        <dbReference type="Rhea" id="RHEA-COMP:13534"/>
        <dbReference type="ChEBI" id="CHEBI:15378"/>
        <dbReference type="ChEBI" id="CHEBI:57783"/>
        <dbReference type="ChEBI" id="CHEBI:58349"/>
        <dbReference type="ChEBI" id="CHEBI:65315"/>
        <dbReference type="ChEBI" id="CHEBI:74443"/>
        <dbReference type="EC" id="1.3.1.91"/>
    </reaction>
</comment>
<evidence type="ECO:0000256" key="2">
    <source>
        <dbReference type="ARBA" id="ARBA00022555"/>
    </source>
</evidence>
<evidence type="ECO:0000256" key="10">
    <source>
        <dbReference type="HAMAP-Rule" id="MF_02041"/>
    </source>
</evidence>
<dbReference type="EMBL" id="JACHHY010000009">
    <property type="protein sequence ID" value="MBB5018534.1"/>
    <property type="molecule type" value="Genomic_DNA"/>
</dbReference>
<dbReference type="Pfam" id="PF01207">
    <property type="entry name" value="Dus"/>
    <property type="match status" value="1"/>
</dbReference>
<evidence type="ECO:0000256" key="12">
    <source>
        <dbReference type="PIRSR" id="PIRSR006621-1"/>
    </source>
</evidence>
<name>A0A840MH32_9PROT</name>
<feature type="binding site" evidence="10 13">
    <location>
        <position position="139"/>
    </location>
    <ligand>
        <name>FMN</name>
        <dbReference type="ChEBI" id="CHEBI:58210"/>
    </ligand>
</feature>
<dbReference type="NCBIfam" id="NF008774">
    <property type="entry name" value="PRK11815.1"/>
    <property type="match status" value="1"/>
</dbReference>
<comment type="function">
    <text evidence="9 10">Catalyzes the synthesis of 5,6-dihydrouridine (D), a modified base found in the D-loop of most tRNAs, via the reduction of the C5-C6 double bond in target uridines. Specifically modifies U20 and U20a in tRNAs.</text>
</comment>
<evidence type="ECO:0000313" key="16">
    <source>
        <dbReference type="Proteomes" id="UP000575898"/>
    </source>
</evidence>
<keyword evidence="7 10" id="KW-0694">RNA-binding</keyword>
<keyword evidence="3 10" id="KW-0285">Flavoprotein</keyword>
<dbReference type="GO" id="GO:0010181">
    <property type="term" value="F:FMN binding"/>
    <property type="evidence" value="ECO:0007669"/>
    <property type="project" value="UniProtKB-UniRule"/>
</dbReference>
<proteinExistence type="inferred from homology"/>
<feature type="binding site" evidence="10 13">
    <location>
        <begin position="234"/>
        <end position="235"/>
    </location>
    <ligand>
        <name>FMN</name>
        <dbReference type="ChEBI" id="CHEBI:58210"/>
    </ligand>
</feature>
<comment type="catalytic activity">
    <reaction evidence="10">
        <text>5,6-dihydrouridine(20) in tRNA + NAD(+) = uridine(20) in tRNA + NADH + H(+)</text>
        <dbReference type="Rhea" id="RHEA:53340"/>
        <dbReference type="Rhea" id="RHEA-COMP:13533"/>
        <dbReference type="Rhea" id="RHEA-COMP:13534"/>
        <dbReference type="ChEBI" id="CHEBI:15378"/>
        <dbReference type="ChEBI" id="CHEBI:57540"/>
        <dbReference type="ChEBI" id="CHEBI:57945"/>
        <dbReference type="ChEBI" id="CHEBI:65315"/>
        <dbReference type="ChEBI" id="CHEBI:74443"/>
        <dbReference type="EC" id="1.3.1.91"/>
    </reaction>
</comment>
<comment type="caution">
    <text evidence="15">The sequence shown here is derived from an EMBL/GenBank/DDBJ whole genome shotgun (WGS) entry which is preliminary data.</text>
</comment>
<dbReference type="NCBIfam" id="TIGR00742">
    <property type="entry name" value="yjbN"/>
    <property type="match status" value="1"/>
</dbReference>
<comment type="similarity">
    <text evidence="11">Belongs to the dus family.</text>
</comment>
<organism evidence="15 16">
    <name type="scientific">Chitinivorax tropicus</name>
    <dbReference type="NCBI Taxonomy" id="714531"/>
    <lineage>
        <taxon>Bacteria</taxon>
        <taxon>Pseudomonadati</taxon>
        <taxon>Pseudomonadota</taxon>
        <taxon>Betaproteobacteria</taxon>
        <taxon>Chitinivorax</taxon>
    </lineage>
</organism>
<keyword evidence="6 10" id="KW-0521">NADP</keyword>
<comment type="catalytic activity">
    <reaction evidence="10">
        <text>5,6-dihydrouridine(20a) in tRNA + NADP(+) = uridine(20a) in tRNA + NADPH + H(+)</text>
        <dbReference type="Rhea" id="RHEA:53344"/>
        <dbReference type="Rhea" id="RHEA-COMP:13535"/>
        <dbReference type="Rhea" id="RHEA-COMP:13536"/>
        <dbReference type="ChEBI" id="CHEBI:15378"/>
        <dbReference type="ChEBI" id="CHEBI:57783"/>
        <dbReference type="ChEBI" id="CHEBI:58349"/>
        <dbReference type="ChEBI" id="CHEBI:65315"/>
        <dbReference type="ChEBI" id="CHEBI:74443"/>
    </reaction>
</comment>
<sequence>MTASPTTLPPRRFAIAPMLDWTDRFYRHFARLITRRTWLYTEMVTTGALIYGEREKFLRFDEIEHPIAIQLGGSEVPDLVTCAKLAADWGYDEINLNVGCPSERVQSGAFGACLMAEPLLVADCLKAMQDRVDIPVTVKHRIGIDKIEEYGFLRDFVGQVHDRSGCQVFIVHARNAILKGLSPKENREIPPLKYDYVHQLKHDFPHLEILINGGITCHDAIANHLQHVDGVMVGREAYHNPYWLAEVDARYYGDDRQAPSRSEVIHAFMPFVESCLADNVPLPFITRHILGLFQGQPGARQWRRTLSDAPTLRKSDASAITRALAVIEAVGRAHTPPPPDTAPCT</sequence>
<feature type="active site" description="Proton donor" evidence="10 12">
    <location>
        <position position="100"/>
    </location>
</feature>
<dbReference type="EC" id="1.3.1.91" evidence="10"/>
<dbReference type="InterPro" id="IPR035587">
    <property type="entry name" value="DUS-like_FMN-bd"/>
</dbReference>
<dbReference type="PROSITE" id="PS01136">
    <property type="entry name" value="UPF0034"/>
    <property type="match status" value="1"/>
</dbReference>
<dbReference type="CDD" id="cd02801">
    <property type="entry name" value="DUS_like_FMN"/>
    <property type="match status" value="1"/>
</dbReference>
<feature type="site" description="Interacts with tRNA; defines subfamily-specific binding signature" evidence="10">
    <location>
        <position position="184"/>
    </location>
</feature>
<comment type="cofactor">
    <cofactor evidence="1 10 11 13">
        <name>FMN</name>
        <dbReference type="ChEBI" id="CHEBI:58210"/>
    </cofactor>
</comment>
<gene>
    <name evidence="10" type="primary">dusA</name>
    <name evidence="15" type="ORF">HNQ59_001823</name>
</gene>
<reference evidence="15 16" key="1">
    <citation type="submission" date="2020-08" db="EMBL/GenBank/DDBJ databases">
        <title>Genomic Encyclopedia of Type Strains, Phase IV (KMG-IV): sequencing the most valuable type-strain genomes for metagenomic binning, comparative biology and taxonomic classification.</title>
        <authorList>
            <person name="Goeker M."/>
        </authorList>
    </citation>
    <scope>NUCLEOTIDE SEQUENCE [LARGE SCALE GENOMIC DNA]</scope>
    <source>
        <strain evidence="15 16">DSM 27165</strain>
    </source>
</reference>
<dbReference type="GO" id="GO:0000049">
    <property type="term" value="F:tRNA binding"/>
    <property type="evidence" value="ECO:0007669"/>
    <property type="project" value="UniProtKB-UniRule"/>
</dbReference>
<feature type="site" description="Interacts with tRNA" evidence="10">
    <location>
        <position position="187"/>
    </location>
</feature>
<feature type="binding site" evidence="10 13">
    <location>
        <begin position="212"/>
        <end position="214"/>
    </location>
    <ligand>
        <name>FMN</name>
        <dbReference type="ChEBI" id="CHEBI:58210"/>
    </ligand>
</feature>
<evidence type="ECO:0000256" key="13">
    <source>
        <dbReference type="PIRSR" id="PIRSR006621-2"/>
    </source>
</evidence>
<dbReference type="FunFam" id="3.20.20.70:FF:000083">
    <property type="entry name" value="tRNA-dihydrouridine(20/20a) synthase"/>
    <property type="match status" value="1"/>
</dbReference>
<dbReference type="RefSeq" id="WP_184037953.1">
    <property type="nucleotide sequence ID" value="NZ_JACHHY010000009.1"/>
</dbReference>
<keyword evidence="5 10" id="KW-0819">tRNA processing</keyword>
<dbReference type="InterPro" id="IPR018517">
    <property type="entry name" value="tRNA_hU_synthase_CS"/>
</dbReference>
<keyword evidence="4 10" id="KW-0288">FMN</keyword>
<feature type="binding site" evidence="10">
    <location>
        <begin position="17"/>
        <end position="19"/>
    </location>
    <ligand>
        <name>FMN</name>
        <dbReference type="ChEBI" id="CHEBI:58210"/>
    </ligand>
</feature>
<dbReference type="Proteomes" id="UP000575898">
    <property type="component" value="Unassembled WGS sequence"/>
</dbReference>
<feature type="site" description="Interacts with tRNA; defines subfamily-specific binding signature" evidence="10">
    <location>
        <position position="303"/>
    </location>
</feature>
<dbReference type="GO" id="GO:0102264">
    <property type="term" value="F:tRNA-dihydrouridine20 synthase activity"/>
    <property type="evidence" value="ECO:0007669"/>
    <property type="project" value="UniProtKB-EC"/>
</dbReference>
<comment type="similarity">
    <text evidence="10">Belongs to the Dus family. DusA subfamily.</text>
</comment>
<dbReference type="PANTHER" id="PTHR42907:SF1">
    <property type="entry name" value="FMN-LINKED OXIDOREDUCTASES SUPERFAMILY PROTEIN"/>
    <property type="match status" value="1"/>
</dbReference>
<dbReference type="InterPro" id="IPR001269">
    <property type="entry name" value="DUS_fam"/>
</dbReference>
<dbReference type="Gene3D" id="3.20.20.70">
    <property type="entry name" value="Aldolase class I"/>
    <property type="match status" value="1"/>
</dbReference>